<dbReference type="EMBL" id="JBHUEM010000011">
    <property type="protein sequence ID" value="MFD1736840.1"/>
    <property type="molecule type" value="Genomic_DNA"/>
</dbReference>
<accession>A0ABW4LRS5</accession>
<sequence>MGMCFEAYVGHRLNEDDINRFCDELNSNKFKSINRFVNTYCSFNNTRVVPDQLVDTIDLIGPNIISFMFSEKVCRIHSYIRWWEFLIEEEIQKHLRKVSFEIMNYFNSSFVIYVPDTGALESYLIDFMWKDENKDVNYMRNWLQENCGPPKTRIMDIYKQFDKYWGSDGYFIDVFPDIK</sequence>
<evidence type="ECO:0008006" key="3">
    <source>
        <dbReference type="Google" id="ProtNLM"/>
    </source>
</evidence>
<dbReference type="RefSeq" id="WP_377928017.1">
    <property type="nucleotide sequence ID" value="NZ_JBHUEM010000011.1"/>
</dbReference>
<reference evidence="2" key="1">
    <citation type="journal article" date="2019" name="Int. J. Syst. Evol. Microbiol.">
        <title>The Global Catalogue of Microorganisms (GCM) 10K type strain sequencing project: providing services to taxonomists for standard genome sequencing and annotation.</title>
        <authorList>
            <consortium name="The Broad Institute Genomics Platform"/>
            <consortium name="The Broad Institute Genome Sequencing Center for Infectious Disease"/>
            <person name="Wu L."/>
            <person name="Ma J."/>
        </authorList>
    </citation>
    <scope>NUCLEOTIDE SEQUENCE [LARGE SCALE GENOMIC DNA]</scope>
    <source>
        <strain evidence="2">CCUG 49339</strain>
    </source>
</reference>
<proteinExistence type="predicted"/>
<protein>
    <recommendedName>
        <fullName evidence="3">Barstar (barnase inhibitor) domain-containing protein</fullName>
    </recommendedName>
</protein>
<name>A0ABW4LRS5_9BACI</name>
<evidence type="ECO:0000313" key="2">
    <source>
        <dbReference type="Proteomes" id="UP001597214"/>
    </source>
</evidence>
<organism evidence="1 2">
    <name type="scientific">Bacillus salitolerans</name>
    <dbReference type="NCBI Taxonomy" id="1437434"/>
    <lineage>
        <taxon>Bacteria</taxon>
        <taxon>Bacillati</taxon>
        <taxon>Bacillota</taxon>
        <taxon>Bacilli</taxon>
        <taxon>Bacillales</taxon>
        <taxon>Bacillaceae</taxon>
        <taxon>Bacillus</taxon>
    </lineage>
</organism>
<gene>
    <name evidence="1" type="ORF">ACFSCX_09695</name>
</gene>
<comment type="caution">
    <text evidence="1">The sequence shown here is derived from an EMBL/GenBank/DDBJ whole genome shotgun (WGS) entry which is preliminary data.</text>
</comment>
<evidence type="ECO:0000313" key="1">
    <source>
        <dbReference type="EMBL" id="MFD1736840.1"/>
    </source>
</evidence>
<keyword evidence="2" id="KW-1185">Reference proteome</keyword>
<dbReference type="Proteomes" id="UP001597214">
    <property type="component" value="Unassembled WGS sequence"/>
</dbReference>